<dbReference type="SMART" id="SM00327">
    <property type="entry name" value="VWA"/>
    <property type="match status" value="1"/>
</dbReference>
<feature type="domain" description="VWFA" evidence="3">
    <location>
        <begin position="80"/>
        <end position="283"/>
    </location>
</feature>
<dbReference type="Gene3D" id="3.30.450.20">
    <property type="entry name" value="PAS domain"/>
    <property type="match status" value="2"/>
</dbReference>
<keyword evidence="5" id="KW-1185">Reference proteome</keyword>
<dbReference type="InterPro" id="IPR051173">
    <property type="entry name" value="Ca_channel_alpha-2/delta"/>
</dbReference>
<dbReference type="GO" id="GO:0005245">
    <property type="term" value="F:voltage-gated calcium channel activity"/>
    <property type="evidence" value="ECO:0007669"/>
    <property type="project" value="TreeGrafter"/>
</dbReference>
<evidence type="ECO:0000313" key="4">
    <source>
        <dbReference type="EMBL" id="KAK3087851.1"/>
    </source>
</evidence>
<dbReference type="EMBL" id="VSWD01000011">
    <property type="protein sequence ID" value="KAK3087851.1"/>
    <property type="molecule type" value="Genomic_DNA"/>
</dbReference>
<dbReference type="GO" id="GO:0005891">
    <property type="term" value="C:voltage-gated calcium channel complex"/>
    <property type="evidence" value="ECO:0007669"/>
    <property type="project" value="TreeGrafter"/>
</dbReference>
<sequence>MCVTKAEASPDSSKFPTLDVLEIFKRNQNNIPDLRWQYFATEDGIMINYPSTSSGFSDCTSYDPRFRPFYVSTAMQTPKDIVVVMDTSDSMQGTLSGKVLLKIAKEAAITVIKTLNPIDRVGFVAFNDEAETPSSVDSCFSNTLALVTSENVEKLKNFINNRPASGNTNYEKALRAAFTFFNQSTPSLRGESRDKVILFLTDGNPTEGKDPMEVIKELNEPLNNNVVIHTFGLSTSVREDLLTNMSRQTLNDRAYGEIKVGRFERITDADRLRTAMATYYQYFAYTGSSSPVFTPPYIDLFSDIGIILSVCLPVYHSGSFIGVTCTDIELGNLLSDITYLSESESSYMFMIDGYGRTLVHPLLPIHQSELPDVVDIQYFERATGVTNVLESMVNQGNGTTTLATKIVQQRGEMIREGDEVRDISARYVWSNVQNSNYSICFVIKIGEKQTTLPSGVPSDDVFVYHNRLVRPGPYKNCAHFSRWATKDRSGVMLTPSAFEEPYKYLDETETESKIAAYERYLRGEVLTNPGFKSSVINSVVATYPLEDLWKRNNFEAPYIVWRYITTIDGIVRMYPLVQMRKDYDHKLRPWYQRTLAHKGTLSVSMPYMDLWGSGLVITLSKAILQGRLNGVHSISADSTVAVMGTDFPLYYFDQILRSKFKECRETRTYSCIVIDSSGFVVMHPDFIETTDNPNLDDPVHITSKSTNVPDETECVGTTCDCLCYVNINFKQCENKYPDGDCFSVAGCSWCTERFDGSTLDGESFCDLQETCPYRKCTQSADCKSKCQVAGPPDQSESNTTVIIVVCVVIVLIIIVVVVIVVILKCRLVKKDPDDTYLDAIDDKYFDRPIDGQQNIVFDHRSLSVSSNSQSASGQPNVVFNNRSMSVTSNMSTRSPHPLPGQSQIHQVRLNSDYHLPTDNYSSQGSNASNQIHTSSNGTRNQNVLYDTPVSEESASSDDLKNKRMTYENPVNSEQTTINPNQNEQLSNNSVPHGNYVNNEHIDSAPTPHSHDDGYISPSLDHDNTQENSYISSRGSADSHRYDTLNSESI</sequence>
<keyword evidence="2" id="KW-0472">Membrane</keyword>
<dbReference type="Proteomes" id="UP001186944">
    <property type="component" value="Unassembled WGS sequence"/>
</dbReference>
<feature type="region of interest" description="Disordered" evidence="1">
    <location>
        <begin position="913"/>
        <end position="942"/>
    </location>
</feature>
<dbReference type="Pfam" id="PF00092">
    <property type="entry name" value="VWA"/>
    <property type="match status" value="1"/>
</dbReference>
<accession>A0AA89BR12</accession>
<organism evidence="4 5">
    <name type="scientific">Pinctada imbricata</name>
    <name type="common">Atlantic pearl-oyster</name>
    <name type="synonym">Pinctada martensii</name>
    <dbReference type="NCBI Taxonomy" id="66713"/>
    <lineage>
        <taxon>Eukaryota</taxon>
        <taxon>Metazoa</taxon>
        <taxon>Spiralia</taxon>
        <taxon>Lophotrochozoa</taxon>
        <taxon>Mollusca</taxon>
        <taxon>Bivalvia</taxon>
        <taxon>Autobranchia</taxon>
        <taxon>Pteriomorphia</taxon>
        <taxon>Pterioida</taxon>
        <taxon>Pterioidea</taxon>
        <taxon>Pteriidae</taxon>
        <taxon>Pinctada</taxon>
    </lineage>
</organism>
<dbReference type="InterPro" id="IPR002035">
    <property type="entry name" value="VWF_A"/>
</dbReference>
<dbReference type="SUPFAM" id="SSF103190">
    <property type="entry name" value="Sensory domain-like"/>
    <property type="match status" value="1"/>
</dbReference>
<dbReference type="PANTHER" id="PTHR10166">
    <property type="entry name" value="VOLTAGE-DEPENDENT CALCIUM CHANNEL SUBUNIT ALPHA-2/DELTA-RELATED"/>
    <property type="match status" value="1"/>
</dbReference>
<keyword evidence="2" id="KW-1133">Transmembrane helix</keyword>
<feature type="transmembrane region" description="Helical" evidence="2">
    <location>
        <begin position="801"/>
        <end position="823"/>
    </location>
</feature>
<dbReference type="Gene3D" id="3.40.50.410">
    <property type="entry name" value="von Willebrand factor, type A domain"/>
    <property type="match status" value="1"/>
</dbReference>
<dbReference type="PROSITE" id="PS50234">
    <property type="entry name" value="VWFA"/>
    <property type="match status" value="1"/>
</dbReference>
<dbReference type="SUPFAM" id="SSF53300">
    <property type="entry name" value="vWA-like"/>
    <property type="match status" value="1"/>
</dbReference>
<proteinExistence type="predicted"/>
<evidence type="ECO:0000259" key="3">
    <source>
        <dbReference type="PROSITE" id="PS50234"/>
    </source>
</evidence>
<name>A0AA89BR12_PINIB</name>
<protein>
    <recommendedName>
        <fullName evidence="3">VWFA domain-containing protein</fullName>
    </recommendedName>
</protein>
<keyword evidence="2" id="KW-0812">Transmembrane</keyword>
<feature type="region of interest" description="Disordered" evidence="1">
    <location>
        <begin position="970"/>
        <end position="1049"/>
    </location>
</feature>
<feature type="compositionally biased region" description="Basic and acidic residues" evidence="1">
    <location>
        <begin position="1008"/>
        <end position="1024"/>
    </location>
</feature>
<dbReference type="InterPro" id="IPR029151">
    <property type="entry name" value="Sensor-like_sf"/>
</dbReference>
<dbReference type="AlphaFoldDB" id="A0AA89BR12"/>
<comment type="caution">
    <text evidence="4">The sequence shown here is derived from an EMBL/GenBank/DDBJ whole genome shotgun (WGS) entry which is preliminary data.</text>
</comment>
<feature type="compositionally biased region" description="Polar residues" evidence="1">
    <location>
        <begin position="970"/>
        <end position="997"/>
    </location>
</feature>
<evidence type="ECO:0000313" key="5">
    <source>
        <dbReference type="Proteomes" id="UP001186944"/>
    </source>
</evidence>
<feature type="compositionally biased region" description="Polar residues" evidence="1">
    <location>
        <begin position="918"/>
        <end position="942"/>
    </location>
</feature>
<dbReference type="InterPro" id="IPR036465">
    <property type="entry name" value="vWFA_dom_sf"/>
</dbReference>
<evidence type="ECO:0000256" key="1">
    <source>
        <dbReference type="SAM" id="MobiDB-lite"/>
    </source>
</evidence>
<reference evidence="4" key="1">
    <citation type="submission" date="2019-08" db="EMBL/GenBank/DDBJ databases">
        <title>The improved chromosome-level genome for the pearl oyster Pinctada fucata martensii using PacBio sequencing and Hi-C.</title>
        <authorList>
            <person name="Zheng Z."/>
        </authorList>
    </citation>
    <scope>NUCLEOTIDE SEQUENCE</scope>
    <source>
        <strain evidence="4">ZZ-2019</strain>
        <tissue evidence="4">Adductor muscle</tissue>
    </source>
</reference>
<gene>
    <name evidence="4" type="ORF">FSP39_011482</name>
</gene>
<evidence type="ECO:0000256" key="2">
    <source>
        <dbReference type="SAM" id="Phobius"/>
    </source>
</evidence>
<dbReference type="PANTHER" id="PTHR10166:SF66">
    <property type="entry name" value="VWFA AND CACHE DOMAIN-CONTAINING PROTEIN CG16868"/>
    <property type="match status" value="1"/>
</dbReference>
<feature type="compositionally biased region" description="Polar residues" evidence="1">
    <location>
        <begin position="1025"/>
        <end position="1035"/>
    </location>
</feature>